<dbReference type="KEGG" id="aplc:110989226"/>
<dbReference type="GeneID" id="110989226"/>
<feature type="domain" description="C-type lectin" evidence="3">
    <location>
        <begin position="898"/>
        <end position="1027"/>
    </location>
</feature>
<evidence type="ECO:0000313" key="6">
    <source>
        <dbReference type="RefSeq" id="XP_022109148.1"/>
    </source>
</evidence>
<dbReference type="SMART" id="SM00473">
    <property type="entry name" value="PAN_AP"/>
    <property type="match status" value="1"/>
</dbReference>
<dbReference type="Pfam" id="PF00024">
    <property type="entry name" value="PAN_1"/>
    <property type="match status" value="1"/>
</dbReference>
<dbReference type="InterPro" id="IPR001304">
    <property type="entry name" value="C-type_lectin-like"/>
</dbReference>
<keyword evidence="2" id="KW-0812">Transmembrane</keyword>
<dbReference type="RefSeq" id="XP_022109148.1">
    <property type="nucleotide sequence ID" value="XM_022253456.1"/>
</dbReference>
<dbReference type="PROSITE" id="PS00615">
    <property type="entry name" value="C_TYPE_LECTIN_1"/>
    <property type="match status" value="5"/>
</dbReference>
<evidence type="ECO:0000256" key="1">
    <source>
        <dbReference type="ARBA" id="ARBA00023157"/>
    </source>
</evidence>
<feature type="domain" description="C-type lectin" evidence="3">
    <location>
        <begin position="63"/>
        <end position="184"/>
    </location>
</feature>
<feature type="domain" description="C-type lectin" evidence="3">
    <location>
        <begin position="685"/>
        <end position="788"/>
    </location>
</feature>
<evidence type="ECO:0000256" key="2">
    <source>
        <dbReference type="SAM" id="Phobius"/>
    </source>
</evidence>
<dbReference type="SMART" id="SM00034">
    <property type="entry name" value="CLECT"/>
    <property type="match status" value="10"/>
</dbReference>
<feature type="domain" description="C-type lectin" evidence="3">
    <location>
        <begin position="461"/>
        <end position="578"/>
    </location>
</feature>
<sequence length="1705" mass="191213">MRNWKPGEPNDDFLSGEDCAEIDTRNGNGQWNDQACVAFNYYICSRPISTPVYCDQSKGWRSTNNKCYLWVTDTYQWNGAEQYCSLLGGHLVSYTNADEQTAVEATTARNGLPYFIGLTDRGYERGNYHWIDGTTFNTALYNNWDANQPDNQFYDSGGANCVQASSNGKWKTIDCTTSRFFFCERIQGACAPGWTYHNGQCYQLNINNRKTWTDAKHYCDAQGGYLTTIINDAENQYITGFLSDFNQAGVSDIYIGISDSVTDNMLQWVQNTGSSYVNWASGQPTTRSGQFDCGSIYTGQAVTSVPPDITTGNCDPGWDLHGDFCYYFSPQEISTWNRAETLCTAMGTDVHLVSIHSAEEQSFLSVRASFVQESHWIGLHDTVGESTFVWTDGTATDFLNWGSGEPNNAGSGEDCVHLESAFQKVGIWNDINCDYQYRYICKRPKTSYDRKCGLGWEYEGSGDRCYSFRTETQNWQDADTQCRLEGAHLISIADFNEQLYVFTRANFLSTGAIWIGADDLSSEGGFRWTDGSPFRFINWAAGEPNNDGVNGENCGELYTSDGTWNDNKCFAERMYACKQSAYIQTYFIPSRLRKLAQTDATVLNNIWPEECAKECVKRSLCRSFDYGRNNMECRLNTLDSANGLFPTDDFDPFDYYERDFTLTTDAPPTSVPSTYNCPSNDWLPYGDNCYRVERRATDFSTAQTMCHTLGGANLASIANMNENNFVLSALNQVLTNQDAQRAWLGMSDLNIEMYYEWLDGSDVTFTNWVYYEPNNSGDEDCIEIYDAGYVNSQVGLQTHGLNVWIGISIQATPGLYEWSDGSPVTYTNWGQAQPDSSMGQCVSINSGAPAAGYWYNTACSLSLPYVCESARPGYSTMAPPGPVTNPTNIGCAAGWIGYGSYCFRVFEANTDGEKLTWNQARTFCQEQTDDSQGDLASYHSSDEEQYLINSFLAQSPDNLYGYWVGLNDQANEGGFQWSDGSPVEYENWGPGEPNNYDGNENCVEVFLNPGRGWNDIICEAQRHWICEVPKNVPVRPPTTPVTNNKCPSDPDWYLRGTDCYYISLLVQERRDWNQAEEYCHQKGGHLVSIHSADENNYILRLIGDNLVGQSYWIGLREYAVEGDYKWSDGSVVDYARWANNEPNDADGSEQCVQMWAEGTWNDQNCGESLPFVCKKPKDATTPVTHAPTTPKPGGCMDGWVKMGSKCYRIFDESNDIKTFDEARQECRKYQKGELVTIPNHNVQCLLTALMYFYSTDVWIGLNDRGTGLRFYWVDGSSLEFTNWMGQNPSLLDDDGDECVKMSRNPAHPGVWDDVMCSDKYGYACMMDVDTQYDPNPEYFSDCKQGYFSYGTACFKLFNDRQLAFEQAKATCQAEMDGIYLASVKNEFERALVETMMAYENVNEMWIGMELDRTTNRYGWVDGWPVLFSAWDENEPSGGPGEGCVMTDADGRWDDTLCTARKSFVCKYDSAERPSTVAPPQGYCPDGWKAFGQYCYKFDPTYTMGSFQDAKADCEGFYGSQLASIHSKQENDFILTNVVDPTFVGNLWIGLQKGNQGLEWTDGTPVDFVYWKEGEPNNNEELCVEMYTKQYGLWNDEHCTDQADYVCKMPQSESHHQLTNSTGEPQVTKSPQTGGLSAGGVVGIILGILVLVLLVAMVVVFVLKRNSLNAKATDAGTTSPAAETPAGFDNALYVSSSDKAAIVTEA</sequence>
<dbReference type="SUPFAM" id="SSF56436">
    <property type="entry name" value="C-type lectin-like"/>
    <property type="match status" value="12"/>
</dbReference>
<keyword evidence="5" id="KW-1185">Reference proteome</keyword>
<dbReference type="Gene3D" id="3.10.100.10">
    <property type="entry name" value="Mannose-Binding Protein A, subunit A"/>
    <property type="match status" value="12"/>
</dbReference>
<feature type="transmembrane region" description="Helical" evidence="2">
    <location>
        <begin position="1635"/>
        <end position="1662"/>
    </location>
</feature>
<reference evidence="6" key="1">
    <citation type="submission" date="2025-08" db="UniProtKB">
        <authorList>
            <consortium name="RefSeq"/>
        </authorList>
    </citation>
    <scope>IDENTIFICATION</scope>
</reference>
<dbReference type="InterPro" id="IPR018378">
    <property type="entry name" value="C-type_lectin_CS"/>
</dbReference>
<dbReference type="PANTHER" id="PTHR22803">
    <property type="entry name" value="MANNOSE, PHOSPHOLIPASE, LECTIN RECEPTOR RELATED"/>
    <property type="match status" value="1"/>
</dbReference>
<evidence type="ECO:0000313" key="5">
    <source>
        <dbReference type="Proteomes" id="UP000694845"/>
    </source>
</evidence>
<dbReference type="CDD" id="cd00037">
    <property type="entry name" value="CLECT"/>
    <property type="match status" value="6"/>
</dbReference>
<accession>A0A8B7ZUB2</accession>
<keyword evidence="2" id="KW-0472">Membrane</keyword>
<dbReference type="CDD" id="cd01099">
    <property type="entry name" value="PAN_AP_HGF"/>
    <property type="match status" value="1"/>
</dbReference>
<proteinExistence type="predicted"/>
<dbReference type="SUPFAM" id="SSF57414">
    <property type="entry name" value="Hairpin loop containing domain-like"/>
    <property type="match status" value="1"/>
</dbReference>
<dbReference type="Pfam" id="PF00059">
    <property type="entry name" value="Lectin_C"/>
    <property type="match status" value="11"/>
</dbReference>
<dbReference type="PROSITE" id="PS50041">
    <property type="entry name" value="C_TYPE_LECTIN_2"/>
    <property type="match status" value="12"/>
</dbReference>
<feature type="domain" description="C-type lectin" evidence="3">
    <location>
        <begin position="197"/>
        <end position="300"/>
    </location>
</feature>
<feature type="domain" description="C-type lectin" evidence="3">
    <location>
        <begin position="1202"/>
        <end position="1325"/>
    </location>
</feature>
<feature type="domain" description="C-type lectin" evidence="3">
    <location>
        <begin position="1490"/>
        <end position="1607"/>
    </location>
</feature>
<feature type="domain" description="C-type lectin" evidence="3">
    <location>
        <begin position="1055"/>
        <end position="1174"/>
    </location>
</feature>
<evidence type="ECO:0000259" key="3">
    <source>
        <dbReference type="PROSITE" id="PS50041"/>
    </source>
</evidence>
<evidence type="ECO:0000259" key="4">
    <source>
        <dbReference type="PROSITE" id="PS50948"/>
    </source>
</evidence>
<name>A0A8B7ZUB2_ACAPL</name>
<organism evidence="5 6">
    <name type="scientific">Acanthaster planci</name>
    <name type="common">Crown-of-thorns starfish</name>
    <dbReference type="NCBI Taxonomy" id="133434"/>
    <lineage>
        <taxon>Eukaryota</taxon>
        <taxon>Metazoa</taxon>
        <taxon>Echinodermata</taxon>
        <taxon>Eleutherozoa</taxon>
        <taxon>Asterozoa</taxon>
        <taxon>Asteroidea</taxon>
        <taxon>Valvatacea</taxon>
        <taxon>Valvatida</taxon>
        <taxon>Acanthasteridae</taxon>
        <taxon>Acanthaster</taxon>
    </lineage>
</organism>
<dbReference type="InterPro" id="IPR050111">
    <property type="entry name" value="C-type_lectin/snaclec_domain"/>
</dbReference>
<dbReference type="PROSITE" id="PS50948">
    <property type="entry name" value="PAN"/>
    <property type="match status" value="1"/>
</dbReference>
<feature type="domain" description="C-type lectin" evidence="3">
    <location>
        <begin position="321"/>
        <end position="442"/>
    </location>
</feature>
<keyword evidence="1" id="KW-1015">Disulfide bond</keyword>
<feature type="domain" description="Apple" evidence="4">
    <location>
        <begin position="577"/>
        <end position="660"/>
    </location>
</feature>
<gene>
    <name evidence="6" type="primary">LOC110989226</name>
</gene>
<dbReference type="OrthoDB" id="441660at2759"/>
<keyword evidence="2" id="KW-1133">Transmembrane helix</keyword>
<dbReference type="InterPro" id="IPR016186">
    <property type="entry name" value="C-type_lectin-like/link_sf"/>
</dbReference>
<dbReference type="InterPro" id="IPR016187">
    <property type="entry name" value="CTDL_fold"/>
</dbReference>
<dbReference type="OMA" id="TGIIWLF"/>
<feature type="domain" description="C-type lectin" evidence="3">
    <location>
        <begin position="1349"/>
        <end position="1466"/>
    </location>
</feature>
<dbReference type="Gene3D" id="3.50.4.10">
    <property type="entry name" value="Hepatocyte Growth Factor"/>
    <property type="match status" value="1"/>
</dbReference>
<protein>
    <submittedName>
        <fullName evidence="6">Macrophage mannose receptor 1-like</fullName>
    </submittedName>
</protein>
<dbReference type="InterPro" id="IPR003609">
    <property type="entry name" value="Pan_app"/>
</dbReference>
<dbReference type="Proteomes" id="UP000694845">
    <property type="component" value="Unplaced"/>
</dbReference>
<feature type="domain" description="C-type lectin" evidence="3">
    <location>
        <begin position="789"/>
        <end position="868"/>
    </location>
</feature>
<feature type="domain" description="C-type lectin" evidence="3">
    <location>
        <begin position="1"/>
        <end position="45"/>
    </location>
</feature>